<feature type="region of interest" description="Disordered" evidence="1">
    <location>
        <begin position="1"/>
        <end position="34"/>
    </location>
</feature>
<protein>
    <submittedName>
        <fullName evidence="2">Uncharacterized protein</fullName>
    </submittedName>
</protein>
<evidence type="ECO:0000313" key="3">
    <source>
        <dbReference type="Proteomes" id="UP000275267"/>
    </source>
</evidence>
<organism evidence="2 3">
    <name type="scientific">Panicum miliaceum</name>
    <name type="common">Proso millet</name>
    <name type="synonym">Broomcorn millet</name>
    <dbReference type="NCBI Taxonomy" id="4540"/>
    <lineage>
        <taxon>Eukaryota</taxon>
        <taxon>Viridiplantae</taxon>
        <taxon>Streptophyta</taxon>
        <taxon>Embryophyta</taxon>
        <taxon>Tracheophyta</taxon>
        <taxon>Spermatophyta</taxon>
        <taxon>Magnoliopsida</taxon>
        <taxon>Liliopsida</taxon>
        <taxon>Poales</taxon>
        <taxon>Poaceae</taxon>
        <taxon>PACMAD clade</taxon>
        <taxon>Panicoideae</taxon>
        <taxon>Panicodae</taxon>
        <taxon>Paniceae</taxon>
        <taxon>Panicinae</taxon>
        <taxon>Panicum</taxon>
        <taxon>Panicum sect. Panicum</taxon>
    </lineage>
</organism>
<accession>A0A3L6QAN6</accession>
<comment type="caution">
    <text evidence="2">The sequence shown here is derived from an EMBL/GenBank/DDBJ whole genome shotgun (WGS) entry which is preliminary data.</text>
</comment>
<dbReference type="EMBL" id="PQIB02000013">
    <property type="protein sequence ID" value="RLM75662.1"/>
    <property type="molecule type" value="Genomic_DNA"/>
</dbReference>
<keyword evidence="3" id="KW-1185">Reference proteome</keyword>
<dbReference type="AlphaFoldDB" id="A0A3L6QAN6"/>
<sequence>MVGGEAPHGSARALSPASRREARQRDGRRPLPFVGGHIWEDAATPAEACAQQGPLVAEASQVRPGKGVLFLQSASCW</sequence>
<evidence type="ECO:0000256" key="1">
    <source>
        <dbReference type="SAM" id="MobiDB-lite"/>
    </source>
</evidence>
<name>A0A3L6QAN6_PANMI</name>
<dbReference type="Proteomes" id="UP000275267">
    <property type="component" value="Unassembled WGS sequence"/>
</dbReference>
<evidence type="ECO:0000313" key="2">
    <source>
        <dbReference type="EMBL" id="RLM75662.1"/>
    </source>
</evidence>
<gene>
    <name evidence="2" type="ORF">C2845_PM15G23530</name>
</gene>
<reference evidence="3" key="1">
    <citation type="journal article" date="2019" name="Nat. Commun.">
        <title>The genome of broomcorn millet.</title>
        <authorList>
            <person name="Zou C."/>
            <person name="Miki D."/>
            <person name="Li D."/>
            <person name="Tang Q."/>
            <person name="Xiao L."/>
            <person name="Rajput S."/>
            <person name="Deng P."/>
            <person name="Jia W."/>
            <person name="Huang R."/>
            <person name="Zhang M."/>
            <person name="Sun Y."/>
            <person name="Hu J."/>
            <person name="Fu X."/>
            <person name="Schnable P.S."/>
            <person name="Li F."/>
            <person name="Zhang H."/>
            <person name="Feng B."/>
            <person name="Zhu X."/>
            <person name="Liu R."/>
            <person name="Schnable J.C."/>
            <person name="Zhu J.-K."/>
            <person name="Zhang H."/>
        </authorList>
    </citation>
    <scope>NUCLEOTIDE SEQUENCE [LARGE SCALE GENOMIC DNA]</scope>
</reference>
<feature type="compositionally biased region" description="Basic and acidic residues" evidence="1">
    <location>
        <begin position="18"/>
        <end position="29"/>
    </location>
</feature>
<proteinExistence type="predicted"/>